<dbReference type="Proteomes" id="UP000031599">
    <property type="component" value="Unassembled WGS sequence"/>
</dbReference>
<keyword evidence="2" id="KW-0732">Signal</keyword>
<sequence length="180" mass="19108">MVGALALTVLAIPTLAIGARAGALAEPTHSSPSTMAFGVAPLALIENRRLLSYPLDQVWPAAIRYLRIDRGFEITDRDQDAGYILFQFPLEGQRIGSGSLEMFATDDAAGRASVSMSVNTGAGPVHLPNSILDGISAKVRAERGQPSPPPPPPNQEEPPPKQDDPQDDHSVPLMPPSEDP</sequence>
<evidence type="ECO:0000313" key="3">
    <source>
        <dbReference type="EMBL" id="KIG12765.1"/>
    </source>
</evidence>
<reference evidence="3 4" key="1">
    <citation type="submission" date="2014-12" db="EMBL/GenBank/DDBJ databases">
        <title>Genome assembly of Enhygromyxa salina DSM 15201.</title>
        <authorList>
            <person name="Sharma G."/>
            <person name="Subramanian S."/>
        </authorList>
    </citation>
    <scope>NUCLEOTIDE SEQUENCE [LARGE SCALE GENOMIC DNA]</scope>
    <source>
        <strain evidence="3 4">DSM 15201</strain>
    </source>
</reference>
<gene>
    <name evidence="3" type="ORF">DB30_01026</name>
</gene>
<protein>
    <submittedName>
        <fullName evidence="3">Uncharacterized protein</fullName>
    </submittedName>
</protein>
<proteinExistence type="predicted"/>
<accession>A0A0C2CT34</accession>
<dbReference type="EMBL" id="JMCC02000119">
    <property type="protein sequence ID" value="KIG12765.1"/>
    <property type="molecule type" value="Genomic_DNA"/>
</dbReference>
<dbReference type="AlphaFoldDB" id="A0A0C2CT34"/>
<feature type="signal peptide" evidence="2">
    <location>
        <begin position="1"/>
        <end position="25"/>
    </location>
</feature>
<evidence type="ECO:0000313" key="4">
    <source>
        <dbReference type="Proteomes" id="UP000031599"/>
    </source>
</evidence>
<evidence type="ECO:0000256" key="2">
    <source>
        <dbReference type="SAM" id="SignalP"/>
    </source>
</evidence>
<name>A0A0C2CT34_9BACT</name>
<feature type="compositionally biased region" description="Pro residues" evidence="1">
    <location>
        <begin position="146"/>
        <end position="157"/>
    </location>
</feature>
<feature type="compositionally biased region" description="Basic and acidic residues" evidence="1">
    <location>
        <begin position="158"/>
        <end position="170"/>
    </location>
</feature>
<evidence type="ECO:0000256" key="1">
    <source>
        <dbReference type="SAM" id="MobiDB-lite"/>
    </source>
</evidence>
<feature type="chain" id="PRO_5002146955" evidence="2">
    <location>
        <begin position="26"/>
        <end position="180"/>
    </location>
</feature>
<feature type="region of interest" description="Disordered" evidence="1">
    <location>
        <begin position="136"/>
        <end position="180"/>
    </location>
</feature>
<comment type="caution">
    <text evidence="3">The sequence shown here is derived from an EMBL/GenBank/DDBJ whole genome shotgun (WGS) entry which is preliminary data.</text>
</comment>
<organism evidence="3 4">
    <name type="scientific">Enhygromyxa salina</name>
    <dbReference type="NCBI Taxonomy" id="215803"/>
    <lineage>
        <taxon>Bacteria</taxon>
        <taxon>Pseudomonadati</taxon>
        <taxon>Myxococcota</taxon>
        <taxon>Polyangia</taxon>
        <taxon>Nannocystales</taxon>
        <taxon>Nannocystaceae</taxon>
        <taxon>Enhygromyxa</taxon>
    </lineage>
</organism>